<evidence type="ECO:0000256" key="1">
    <source>
        <dbReference type="ARBA" id="ARBA00004370"/>
    </source>
</evidence>
<evidence type="ECO:0000256" key="2">
    <source>
        <dbReference type="ARBA" id="ARBA00023224"/>
    </source>
</evidence>
<dbReference type="SUPFAM" id="SSF58104">
    <property type="entry name" value="Methyl-accepting chemotaxis protein (MCP) signaling domain"/>
    <property type="match status" value="1"/>
</dbReference>
<dbReference type="OrthoDB" id="6097167at2"/>
<dbReference type="PANTHER" id="PTHR32089">
    <property type="entry name" value="METHYL-ACCEPTING CHEMOTAXIS PROTEIN MCPB"/>
    <property type="match status" value="1"/>
</dbReference>
<dbReference type="PROSITE" id="PS50111">
    <property type="entry name" value="CHEMOTAXIS_TRANSDUC_2"/>
    <property type="match status" value="1"/>
</dbReference>
<sequence>MLFNNKKYIAELEKALEESQKQNRFLEEEINSLRIQKSEHIAHESIPSDNTITLISNQKSVIESALTEINKISDELFEPMSASEGTNESIEKNTLQIQNLTEKMTDTALQAQHSQTEINVLKDITGEIKGFIETIQSISGQTNLLALNAAIEAARAGEHGRGFAVVADEVRSLANKAQKSSENISTLVVRIDERTSQVSQKIEKLRLSVEETHTSFIDLKTSFSNTAINTKNLMTSGYLSMAFAHTSSSILELNQWKSNCLIKVLENDKNINDDHLSNTDFANWYYKGNDNEFDFRSNKSFLEIHEKIEIIKKTMKTLTDQKTLSLDKIIEVDQVVTREIAGIKDSMESVQSYLFKKIM</sequence>
<dbReference type="SMART" id="SM00283">
    <property type="entry name" value="MA"/>
    <property type="match status" value="1"/>
</dbReference>
<gene>
    <name evidence="6" type="ordered locus">Mmwyl1_1836</name>
</gene>
<evidence type="ECO:0000256" key="4">
    <source>
        <dbReference type="SAM" id="Coils"/>
    </source>
</evidence>
<dbReference type="GO" id="GO:0007165">
    <property type="term" value="P:signal transduction"/>
    <property type="evidence" value="ECO:0007669"/>
    <property type="project" value="UniProtKB-KW"/>
</dbReference>
<evidence type="ECO:0000259" key="5">
    <source>
        <dbReference type="PROSITE" id="PS50111"/>
    </source>
</evidence>
<feature type="coiled-coil region" evidence="4">
    <location>
        <begin position="9"/>
        <end position="36"/>
    </location>
</feature>
<organism evidence="6">
    <name type="scientific">Marinomonas sp. (strain MWYL1)</name>
    <dbReference type="NCBI Taxonomy" id="400668"/>
    <lineage>
        <taxon>Bacteria</taxon>
        <taxon>Pseudomonadati</taxon>
        <taxon>Pseudomonadota</taxon>
        <taxon>Gammaproteobacteria</taxon>
        <taxon>Oceanospirillales</taxon>
        <taxon>Oceanospirillaceae</taxon>
        <taxon>Marinomonas</taxon>
    </lineage>
</organism>
<dbReference type="HOGENOM" id="CLU_778024_0_0_6"/>
<feature type="domain" description="Methyl-accepting transducer" evidence="5">
    <location>
        <begin position="56"/>
        <end position="211"/>
    </location>
</feature>
<keyword evidence="2 3" id="KW-0807">Transducer</keyword>
<name>A6VWD1_MARMS</name>
<accession>A6VWD1</accession>
<dbReference type="AlphaFoldDB" id="A6VWD1"/>
<dbReference type="Gene3D" id="1.10.287.950">
    <property type="entry name" value="Methyl-accepting chemotaxis protein"/>
    <property type="match status" value="1"/>
</dbReference>
<dbReference type="GO" id="GO:0016020">
    <property type="term" value="C:membrane"/>
    <property type="evidence" value="ECO:0007669"/>
    <property type="project" value="UniProtKB-SubCell"/>
</dbReference>
<keyword evidence="4" id="KW-0175">Coiled coil</keyword>
<dbReference type="PANTHER" id="PTHR32089:SF112">
    <property type="entry name" value="LYSOZYME-LIKE PROTEIN-RELATED"/>
    <property type="match status" value="1"/>
</dbReference>
<dbReference type="Pfam" id="PF00015">
    <property type="entry name" value="MCPsignal"/>
    <property type="match status" value="1"/>
</dbReference>
<dbReference type="STRING" id="400668.Mmwyl1_1836"/>
<dbReference type="GO" id="GO:0006935">
    <property type="term" value="P:chemotaxis"/>
    <property type="evidence" value="ECO:0007669"/>
    <property type="project" value="UniProtKB-ARBA"/>
</dbReference>
<evidence type="ECO:0000313" key="6">
    <source>
        <dbReference type="EMBL" id="ABR70760.1"/>
    </source>
</evidence>
<dbReference type="eggNOG" id="COG0840">
    <property type="taxonomic scope" value="Bacteria"/>
</dbReference>
<dbReference type="EMBL" id="CP000749">
    <property type="protein sequence ID" value="ABR70760.1"/>
    <property type="molecule type" value="Genomic_DNA"/>
</dbReference>
<comment type="subcellular location">
    <subcellularLocation>
        <location evidence="1">Membrane</location>
    </subcellularLocation>
</comment>
<proteinExistence type="predicted"/>
<dbReference type="InterPro" id="IPR004089">
    <property type="entry name" value="MCPsignal_dom"/>
</dbReference>
<dbReference type="KEGG" id="mmw:Mmwyl1_1836"/>
<reference evidence="6" key="1">
    <citation type="submission" date="2007-06" db="EMBL/GenBank/DDBJ databases">
        <title>Complete sequence of Marinomonas sp. MWYL1.</title>
        <authorList>
            <consortium name="US DOE Joint Genome Institute"/>
            <person name="Copeland A."/>
            <person name="Lucas S."/>
            <person name="Lapidus A."/>
            <person name="Barry K."/>
            <person name="Glavina del Rio T."/>
            <person name="Dalin E."/>
            <person name="Tice H."/>
            <person name="Pitluck S."/>
            <person name="Kiss H."/>
            <person name="Brettin T."/>
            <person name="Bruce D."/>
            <person name="Detter J.C."/>
            <person name="Han C."/>
            <person name="Schmutz J."/>
            <person name="Larimer F."/>
            <person name="Land M."/>
            <person name="Hauser L."/>
            <person name="Kyrpides N."/>
            <person name="Kim E."/>
            <person name="Johnston A.W.B."/>
            <person name="Todd J.D."/>
            <person name="Rogers R."/>
            <person name="Wexler M."/>
            <person name="Bond P.L."/>
            <person name="Li Y."/>
            <person name="Richardson P."/>
        </authorList>
    </citation>
    <scope>NUCLEOTIDE SEQUENCE [LARGE SCALE GENOMIC DNA]</scope>
    <source>
        <strain evidence="6">MWYL1</strain>
    </source>
</reference>
<evidence type="ECO:0000256" key="3">
    <source>
        <dbReference type="PROSITE-ProRule" id="PRU00284"/>
    </source>
</evidence>
<protein>
    <submittedName>
        <fullName evidence="6">Methyl-accepting chemotaxis sensory transducer</fullName>
    </submittedName>
</protein>